<name>A0A7G9B542_9FIRM</name>
<dbReference type="KEGG" id="ohi:H8790_01050"/>
<reference evidence="7 8" key="1">
    <citation type="submission" date="2020-08" db="EMBL/GenBank/DDBJ databases">
        <authorList>
            <person name="Liu C."/>
            <person name="Sun Q."/>
        </authorList>
    </citation>
    <scope>NUCLEOTIDE SEQUENCE [LARGE SCALE GENOMIC DNA]</scope>
    <source>
        <strain evidence="7 8">NSJ-62</strain>
    </source>
</reference>
<comment type="similarity">
    <text evidence="2">Belongs to the bacterial solute-binding protein 2 family.</text>
</comment>
<accession>A0A7G9B542</accession>
<feature type="chain" id="PRO_5028881518" evidence="5">
    <location>
        <begin position="27"/>
        <end position="368"/>
    </location>
</feature>
<evidence type="ECO:0000313" key="7">
    <source>
        <dbReference type="EMBL" id="QNL44673.1"/>
    </source>
</evidence>
<evidence type="ECO:0000259" key="6">
    <source>
        <dbReference type="Pfam" id="PF13407"/>
    </source>
</evidence>
<dbReference type="RefSeq" id="WP_187333259.1">
    <property type="nucleotide sequence ID" value="NZ_CP060490.1"/>
</dbReference>
<dbReference type="PANTHER" id="PTHR46847:SF1">
    <property type="entry name" value="D-ALLOSE-BINDING PERIPLASMIC PROTEIN-RELATED"/>
    <property type="match status" value="1"/>
</dbReference>
<dbReference type="GO" id="GO:0030313">
    <property type="term" value="C:cell envelope"/>
    <property type="evidence" value="ECO:0007669"/>
    <property type="project" value="UniProtKB-SubCell"/>
</dbReference>
<dbReference type="PROSITE" id="PS51257">
    <property type="entry name" value="PROKAR_LIPOPROTEIN"/>
    <property type="match status" value="1"/>
</dbReference>
<feature type="compositionally biased region" description="Low complexity" evidence="4">
    <location>
        <begin position="40"/>
        <end position="50"/>
    </location>
</feature>
<dbReference type="AlphaFoldDB" id="A0A7G9B542"/>
<feature type="compositionally biased region" description="Gly residues" evidence="4">
    <location>
        <begin position="28"/>
        <end position="39"/>
    </location>
</feature>
<dbReference type="InterPro" id="IPR025997">
    <property type="entry name" value="SBP_2_dom"/>
</dbReference>
<evidence type="ECO:0000256" key="4">
    <source>
        <dbReference type="SAM" id="MobiDB-lite"/>
    </source>
</evidence>
<feature type="region of interest" description="Disordered" evidence="4">
    <location>
        <begin position="28"/>
        <end position="50"/>
    </location>
</feature>
<dbReference type="Pfam" id="PF13407">
    <property type="entry name" value="Peripla_BP_4"/>
    <property type="match status" value="1"/>
</dbReference>
<dbReference type="EMBL" id="CP060490">
    <property type="protein sequence ID" value="QNL44673.1"/>
    <property type="molecule type" value="Genomic_DNA"/>
</dbReference>
<dbReference type="InterPro" id="IPR028082">
    <property type="entry name" value="Peripla_BP_I"/>
</dbReference>
<evidence type="ECO:0000313" key="8">
    <source>
        <dbReference type="Proteomes" id="UP000515960"/>
    </source>
</evidence>
<dbReference type="PANTHER" id="PTHR46847">
    <property type="entry name" value="D-ALLOSE-BINDING PERIPLASMIC PROTEIN-RELATED"/>
    <property type="match status" value="1"/>
</dbReference>
<evidence type="ECO:0000256" key="5">
    <source>
        <dbReference type="SAM" id="SignalP"/>
    </source>
</evidence>
<dbReference type="GO" id="GO:0030246">
    <property type="term" value="F:carbohydrate binding"/>
    <property type="evidence" value="ECO:0007669"/>
    <property type="project" value="UniProtKB-ARBA"/>
</dbReference>
<gene>
    <name evidence="7" type="ORF">H8790_01050</name>
</gene>
<comment type="subcellular location">
    <subcellularLocation>
        <location evidence="1">Cell envelope</location>
    </subcellularLocation>
</comment>
<keyword evidence="8" id="KW-1185">Reference proteome</keyword>
<evidence type="ECO:0000256" key="3">
    <source>
        <dbReference type="ARBA" id="ARBA00022729"/>
    </source>
</evidence>
<feature type="domain" description="Periplasmic binding protein" evidence="6">
    <location>
        <begin position="84"/>
        <end position="343"/>
    </location>
</feature>
<feature type="signal peptide" evidence="5">
    <location>
        <begin position="1"/>
        <end position="26"/>
    </location>
</feature>
<protein>
    <submittedName>
        <fullName evidence="7">Substrate-binding domain-containing protein</fullName>
    </submittedName>
</protein>
<sequence>MKRTLTLLLSLAMVVALLGGCGNGGASSSGSASGSGSGSGSAASGSQAPSGDDIVSQLYDSVDQALSAQLGQVPTASGEEKFGAVIISLTNPFWVTMKDCYEAAAQELGVSIDVQTGTTEGDTQSQLDVLMTMADMDYDVILVSPIDGTNLIPGIVKCNENGVKVINLGPGVDTDALAEAGGHLDGKITVNFKEQGQTVANDIIARLPSGGEVAILQGLTGAGQSEGRTAGAAEVLEAAEGIDLVASVPCDWDATKAYDATKDILTEHPDLKAIFACNDVMALAAVEALGAEGRSDVLVYGVDFTDDARAAMKEGTMTGSMSYSSVKYTEAALKMAIAMAQGTEYADPIYLPLTLVSVDNVSQMDDWK</sequence>
<evidence type="ECO:0000256" key="1">
    <source>
        <dbReference type="ARBA" id="ARBA00004196"/>
    </source>
</evidence>
<keyword evidence="3 5" id="KW-0732">Signal</keyword>
<evidence type="ECO:0000256" key="2">
    <source>
        <dbReference type="ARBA" id="ARBA00007639"/>
    </source>
</evidence>
<dbReference type="SUPFAM" id="SSF53822">
    <property type="entry name" value="Periplasmic binding protein-like I"/>
    <property type="match status" value="1"/>
</dbReference>
<dbReference type="CDD" id="cd06320">
    <property type="entry name" value="PBP1_allose_binding"/>
    <property type="match status" value="1"/>
</dbReference>
<dbReference type="Gene3D" id="3.40.50.2300">
    <property type="match status" value="2"/>
</dbReference>
<organism evidence="7 8">
    <name type="scientific">Oscillibacter hominis</name>
    <dbReference type="NCBI Taxonomy" id="2763056"/>
    <lineage>
        <taxon>Bacteria</taxon>
        <taxon>Bacillati</taxon>
        <taxon>Bacillota</taxon>
        <taxon>Clostridia</taxon>
        <taxon>Eubacteriales</taxon>
        <taxon>Oscillospiraceae</taxon>
        <taxon>Oscillibacter</taxon>
    </lineage>
</organism>
<dbReference type="Proteomes" id="UP000515960">
    <property type="component" value="Chromosome"/>
</dbReference>
<proteinExistence type="inferred from homology"/>